<dbReference type="GO" id="GO:0016887">
    <property type="term" value="F:ATP hydrolysis activity"/>
    <property type="evidence" value="ECO:0007669"/>
    <property type="project" value="InterPro"/>
</dbReference>
<keyword evidence="7" id="KW-0046">Antibiotic resistance</keyword>
<dbReference type="InterPro" id="IPR003593">
    <property type="entry name" value="AAA+_ATPase"/>
</dbReference>
<dbReference type="CDD" id="cd03255">
    <property type="entry name" value="ABC_MJ0796_LolCDE_FtsE"/>
    <property type="match status" value="1"/>
</dbReference>
<evidence type="ECO:0000256" key="1">
    <source>
        <dbReference type="ARBA" id="ARBA00022448"/>
    </source>
</evidence>
<keyword evidence="1" id="KW-0813">Transport</keyword>
<protein>
    <submittedName>
        <fullName evidence="10">Putative ABC transport system ATP-binding protein</fullName>
    </submittedName>
</protein>
<dbReference type="Proteomes" id="UP000192708">
    <property type="component" value="Unassembled WGS sequence"/>
</dbReference>
<evidence type="ECO:0000259" key="9">
    <source>
        <dbReference type="PROSITE" id="PS50893"/>
    </source>
</evidence>
<keyword evidence="6" id="KW-0812">Transmembrane</keyword>
<keyword evidence="3" id="KW-0997">Cell inner membrane</keyword>
<dbReference type="PANTHER" id="PTHR42798:SF2">
    <property type="entry name" value="ABC TRANSPORTER ATP-BINDING PROTEIN MG467-RELATED"/>
    <property type="match status" value="1"/>
</dbReference>
<sequence>MIDSYISAKNLAKEVQQGTGKIEILKDINLEIFPGEKIAFLGSSGSGKTTLLSILAGLDSDYTGEVKLFGELLSDLNENERANLRKNRVGFLFQNFLLIPELSVFENVLLPIEISGKLSESFELKAKLLLEKVGLSHRMSAYPNTLSGGEQQRVALARAFINDPEILFVDEPTGSLDAQNGNVVTDLLFQLNQKLKTTIILVTHDLNLANQCDRIFRLNSGTLSE</sequence>
<name>A0A1W2BH17_9BURK</name>
<keyword evidence="6" id="KW-1133">Transmembrane helix</keyword>
<dbReference type="GO" id="GO:0098796">
    <property type="term" value="C:membrane protein complex"/>
    <property type="evidence" value="ECO:0007669"/>
    <property type="project" value="UniProtKB-ARBA"/>
</dbReference>
<dbReference type="FunFam" id="3.40.50.300:FF:000032">
    <property type="entry name" value="Export ABC transporter ATP-binding protein"/>
    <property type="match status" value="1"/>
</dbReference>
<dbReference type="InterPro" id="IPR017871">
    <property type="entry name" value="ABC_transporter-like_CS"/>
</dbReference>
<dbReference type="AlphaFoldDB" id="A0A1W2BH17"/>
<dbReference type="OrthoDB" id="4814201at2"/>
<evidence type="ECO:0000256" key="2">
    <source>
        <dbReference type="ARBA" id="ARBA00022475"/>
    </source>
</evidence>
<dbReference type="PANTHER" id="PTHR42798">
    <property type="entry name" value="LIPOPROTEIN-RELEASING SYSTEM ATP-BINDING PROTEIN LOLD"/>
    <property type="match status" value="1"/>
</dbReference>
<feature type="domain" description="ABC transporter" evidence="9">
    <location>
        <begin position="6"/>
        <end position="225"/>
    </location>
</feature>
<organism evidence="10 11">
    <name type="scientific">Polynucleobacter kasalickyi</name>
    <dbReference type="NCBI Taxonomy" id="1938817"/>
    <lineage>
        <taxon>Bacteria</taxon>
        <taxon>Pseudomonadati</taxon>
        <taxon>Pseudomonadota</taxon>
        <taxon>Betaproteobacteria</taxon>
        <taxon>Burkholderiales</taxon>
        <taxon>Burkholderiaceae</taxon>
        <taxon>Polynucleobacter</taxon>
    </lineage>
</organism>
<accession>A0A1W2BH17</accession>
<dbReference type="EMBL" id="FWXJ01000013">
    <property type="protein sequence ID" value="SMC72166.1"/>
    <property type="molecule type" value="Genomic_DNA"/>
</dbReference>
<dbReference type="SUPFAM" id="SSF52540">
    <property type="entry name" value="P-loop containing nucleoside triphosphate hydrolases"/>
    <property type="match status" value="1"/>
</dbReference>
<dbReference type="SMART" id="SM00382">
    <property type="entry name" value="AAA"/>
    <property type="match status" value="1"/>
</dbReference>
<evidence type="ECO:0000313" key="10">
    <source>
        <dbReference type="EMBL" id="SMC72166.1"/>
    </source>
</evidence>
<dbReference type="Pfam" id="PF00005">
    <property type="entry name" value="ABC_tran"/>
    <property type="match status" value="1"/>
</dbReference>
<keyword evidence="5 10" id="KW-0067">ATP-binding</keyword>
<gene>
    <name evidence="10" type="ORF">SAMN06296008_11341</name>
</gene>
<proteinExistence type="inferred from homology"/>
<dbReference type="GO" id="GO:0046677">
    <property type="term" value="P:response to antibiotic"/>
    <property type="evidence" value="ECO:0007669"/>
    <property type="project" value="UniProtKB-KW"/>
</dbReference>
<dbReference type="STRING" id="1938817.SAMN06296008_11341"/>
<evidence type="ECO:0000313" key="11">
    <source>
        <dbReference type="Proteomes" id="UP000192708"/>
    </source>
</evidence>
<dbReference type="InterPro" id="IPR003439">
    <property type="entry name" value="ABC_transporter-like_ATP-bd"/>
</dbReference>
<keyword evidence="4" id="KW-0547">Nucleotide-binding</keyword>
<reference evidence="10 11" key="1">
    <citation type="submission" date="2017-04" db="EMBL/GenBank/DDBJ databases">
        <authorList>
            <person name="Afonso C.L."/>
            <person name="Miller P.J."/>
            <person name="Scott M.A."/>
            <person name="Spackman E."/>
            <person name="Goraichik I."/>
            <person name="Dimitrov K.M."/>
            <person name="Suarez D.L."/>
            <person name="Swayne D.E."/>
        </authorList>
    </citation>
    <scope>NUCLEOTIDE SEQUENCE [LARGE SCALE GENOMIC DNA]</scope>
    <source>
        <strain evidence="10 11">VK13</strain>
    </source>
</reference>
<keyword evidence="6" id="KW-0472">Membrane</keyword>
<dbReference type="PROSITE" id="PS50893">
    <property type="entry name" value="ABC_TRANSPORTER_2"/>
    <property type="match status" value="1"/>
</dbReference>
<dbReference type="InterPro" id="IPR027417">
    <property type="entry name" value="P-loop_NTPase"/>
</dbReference>
<evidence type="ECO:0000256" key="8">
    <source>
        <dbReference type="ARBA" id="ARBA00038388"/>
    </source>
</evidence>
<dbReference type="GO" id="GO:0022857">
    <property type="term" value="F:transmembrane transporter activity"/>
    <property type="evidence" value="ECO:0007669"/>
    <property type="project" value="UniProtKB-ARBA"/>
</dbReference>
<keyword evidence="11" id="KW-1185">Reference proteome</keyword>
<dbReference type="Gene3D" id="3.40.50.300">
    <property type="entry name" value="P-loop containing nucleotide triphosphate hydrolases"/>
    <property type="match status" value="1"/>
</dbReference>
<comment type="similarity">
    <text evidence="8">Belongs to the ABC transporter superfamily. Macrolide exporter (TC 3.A.1.122) family.</text>
</comment>
<evidence type="ECO:0000256" key="7">
    <source>
        <dbReference type="ARBA" id="ARBA00023251"/>
    </source>
</evidence>
<evidence type="ECO:0000256" key="5">
    <source>
        <dbReference type="ARBA" id="ARBA00022840"/>
    </source>
</evidence>
<dbReference type="InterPro" id="IPR017911">
    <property type="entry name" value="MacB-like_ATP-bd"/>
</dbReference>
<evidence type="ECO:0000256" key="4">
    <source>
        <dbReference type="ARBA" id="ARBA00022741"/>
    </source>
</evidence>
<dbReference type="RefSeq" id="WP_084285022.1">
    <property type="nucleotide sequence ID" value="NZ_FWXJ01000013.1"/>
</dbReference>
<dbReference type="GO" id="GO:0005524">
    <property type="term" value="F:ATP binding"/>
    <property type="evidence" value="ECO:0007669"/>
    <property type="project" value="UniProtKB-KW"/>
</dbReference>
<keyword evidence="2" id="KW-1003">Cell membrane</keyword>
<evidence type="ECO:0000256" key="6">
    <source>
        <dbReference type="ARBA" id="ARBA00022989"/>
    </source>
</evidence>
<evidence type="ECO:0000256" key="3">
    <source>
        <dbReference type="ARBA" id="ARBA00022519"/>
    </source>
</evidence>
<dbReference type="PROSITE" id="PS00211">
    <property type="entry name" value="ABC_TRANSPORTER_1"/>
    <property type="match status" value="1"/>
</dbReference>